<keyword evidence="1" id="KW-0732">Signal</keyword>
<accession>A0A2W4UF49</accession>
<feature type="signal peptide" evidence="1">
    <location>
        <begin position="1"/>
        <end position="26"/>
    </location>
</feature>
<reference evidence="2 3" key="2">
    <citation type="submission" date="2018-06" db="EMBL/GenBank/DDBJ databases">
        <title>Metagenomic assembly of (sub)arctic Cyanobacteria and their associated microbiome from non-axenic cultures.</title>
        <authorList>
            <person name="Baurain D."/>
        </authorList>
    </citation>
    <scope>NUCLEOTIDE SEQUENCE [LARGE SCALE GENOMIC DNA]</scope>
    <source>
        <strain evidence="2">ULC129bin1</strain>
    </source>
</reference>
<evidence type="ECO:0000313" key="3">
    <source>
        <dbReference type="Proteomes" id="UP000249354"/>
    </source>
</evidence>
<name>A0A2W4UF49_9CYAN</name>
<sequence length="269" mass="27752">MNIRQFATTAGLVAGSAIALSAPAHAFSFQTNYTSALTGKNAAKGDIILNSVTLNSGKIISDFTLVTSANILSNDIFTGGNSGAASADIGDLATTGLEQEDLTNAGAAAVLSNLNLNNIIDTEDQGNFILDLNFAKAVDNIFIWERGMNSRLDIQALDANGNAIGNKVALSNSKNWDYAGFDIDTKEISGAQKVGSIGVSLADLGISNAFINSLRVTSNGKPYNGPDFKVMGSVADVVPQSVPEPSALIGLGAVVVGALTTRRRGQQAA</sequence>
<dbReference type="AlphaFoldDB" id="A0A2W4UF49"/>
<feature type="chain" id="PRO_5016131343" evidence="1">
    <location>
        <begin position="27"/>
        <end position="269"/>
    </location>
</feature>
<dbReference type="EMBL" id="QBMC01000036">
    <property type="protein sequence ID" value="PZO19916.1"/>
    <property type="molecule type" value="Genomic_DNA"/>
</dbReference>
<comment type="caution">
    <text evidence="2">The sequence shown here is derived from an EMBL/GenBank/DDBJ whole genome shotgun (WGS) entry which is preliminary data.</text>
</comment>
<dbReference type="NCBIfam" id="NF041929">
    <property type="entry name" value="Xrt_dep_XDP2"/>
    <property type="match status" value="1"/>
</dbReference>
<organism evidence="2 3">
    <name type="scientific">Leptolyngbya foveolarum</name>
    <dbReference type="NCBI Taxonomy" id="47253"/>
    <lineage>
        <taxon>Bacteria</taxon>
        <taxon>Bacillati</taxon>
        <taxon>Cyanobacteriota</taxon>
        <taxon>Cyanophyceae</taxon>
        <taxon>Leptolyngbyales</taxon>
        <taxon>Leptolyngbyaceae</taxon>
        <taxon>Leptolyngbya group</taxon>
        <taxon>Leptolyngbya</taxon>
    </lineage>
</organism>
<dbReference type="Proteomes" id="UP000249354">
    <property type="component" value="Unassembled WGS sequence"/>
</dbReference>
<protein>
    <submittedName>
        <fullName evidence="2">PEP-CTERM sorting domain-containing protein</fullName>
    </submittedName>
</protein>
<reference evidence="3" key="1">
    <citation type="submission" date="2018-04" db="EMBL/GenBank/DDBJ databases">
        <authorList>
            <person name="Cornet L."/>
        </authorList>
    </citation>
    <scope>NUCLEOTIDE SEQUENCE [LARGE SCALE GENOMIC DNA]</scope>
</reference>
<evidence type="ECO:0000313" key="2">
    <source>
        <dbReference type="EMBL" id="PZO19916.1"/>
    </source>
</evidence>
<evidence type="ECO:0000256" key="1">
    <source>
        <dbReference type="SAM" id="SignalP"/>
    </source>
</evidence>
<gene>
    <name evidence="2" type="ORF">DCF25_07530</name>
</gene>
<dbReference type="NCBIfam" id="TIGR02595">
    <property type="entry name" value="PEP_CTERM"/>
    <property type="match status" value="1"/>
</dbReference>
<dbReference type="InterPro" id="IPR013424">
    <property type="entry name" value="Ice-binding_C"/>
</dbReference>
<proteinExistence type="predicted"/>